<dbReference type="EMBL" id="CAFBQL010000002">
    <property type="protein sequence ID" value="CAB5054395.1"/>
    <property type="molecule type" value="Genomic_DNA"/>
</dbReference>
<accession>A0A6J6LA34</accession>
<dbReference type="GO" id="GO:0055085">
    <property type="term" value="P:transmembrane transport"/>
    <property type="evidence" value="ECO:0007669"/>
    <property type="project" value="InterPro"/>
</dbReference>
<proteinExistence type="predicted"/>
<comment type="subcellular location">
    <subcellularLocation>
        <location evidence="1">Membrane</location>
        <topology evidence="1">Multi-pass membrane protein</topology>
    </subcellularLocation>
</comment>
<evidence type="ECO:0000256" key="1">
    <source>
        <dbReference type="ARBA" id="ARBA00004141"/>
    </source>
</evidence>
<protein>
    <submittedName>
        <fullName evidence="7">Unannotated protein</fullName>
    </submittedName>
</protein>
<evidence type="ECO:0000256" key="4">
    <source>
        <dbReference type="ARBA" id="ARBA00023136"/>
    </source>
</evidence>
<organism evidence="7">
    <name type="scientific">freshwater metagenome</name>
    <dbReference type="NCBI Taxonomy" id="449393"/>
    <lineage>
        <taxon>unclassified sequences</taxon>
        <taxon>metagenomes</taxon>
        <taxon>ecological metagenomes</taxon>
    </lineage>
</organism>
<evidence type="ECO:0000313" key="8">
    <source>
        <dbReference type="EMBL" id="CAB4744795.1"/>
    </source>
</evidence>
<evidence type="ECO:0000256" key="5">
    <source>
        <dbReference type="SAM" id="Phobius"/>
    </source>
</evidence>
<dbReference type="InterPro" id="IPR001902">
    <property type="entry name" value="SLC26A/SulP_fam"/>
</dbReference>
<dbReference type="EMBL" id="CAEZZC010000004">
    <property type="protein sequence ID" value="CAB4744795.1"/>
    <property type="molecule type" value="Genomic_DNA"/>
</dbReference>
<dbReference type="EMBL" id="CAEZWT010000003">
    <property type="protein sequence ID" value="CAB4657593.1"/>
    <property type="molecule type" value="Genomic_DNA"/>
</dbReference>
<keyword evidence="3 5" id="KW-1133">Transmembrane helix</keyword>
<keyword evidence="2 5" id="KW-0812">Transmembrane</keyword>
<feature type="transmembrane region" description="Helical" evidence="5">
    <location>
        <begin position="48"/>
        <end position="65"/>
    </location>
</feature>
<feature type="transmembrane region" description="Helical" evidence="5">
    <location>
        <begin position="72"/>
        <end position="88"/>
    </location>
</feature>
<evidence type="ECO:0000313" key="10">
    <source>
        <dbReference type="EMBL" id="CAB4913090.1"/>
    </source>
</evidence>
<sequence>MIRELFPRRQDYDLKKRTFLSDLIAGVTVAVVALPLALGFGITSGASAAAGLTTAVIAGFLAAIFGGSHYQVSGPTGAMTVILVPIINKYGITALVPLGLLAGVMVIFMAFLRFGATINRIPWGVVEGFTVGIACVIALQQIPLTFGVPKASGDRTIPIAFGTLKNALDLGIHWQSIGIVVLTLVVKFTFPKLAHHFKFRMHIPASFVAIVVALVVVKIGSLSLQTIGEIPRSVGSWRGNVIELGELGHLLWPAFIVAFLCAIESLLSARVADGMVHAQGDSRFSPDRELFGQGVATAISSLFGGLPATGAIARTSVNVRSRAKTRMASIVHACILLFIALVAAPWVSQIPAAAIAGVLIGTSYRILNPAALRESLQTTKGEAAVLIITAVATVAIDLIWGIGIGIFLYLVLRKTHKI</sequence>
<dbReference type="InterPro" id="IPR011547">
    <property type="entry name" value="SLC26A/SulP_dom"/>
</dbReference>
<evidence type="ECO:0000256" key="2">
    <source>
        <dbReference type="ARBA" id="ARBA00022692"/>
    </source>
</evidence>
<dbReference type="PANTHER" id="PTHR11814">
    <property type="entry name" value="SULFATE TRANSPORTER"/>
    <property type="match status" value="1"/>
</dbReference>
<feature type="transmembrane region" description="Helical" evidence="5">
    <location>
        <begin position="330"/>
        <end position="363"/>
    </location>
</feature>
<feature type="domain" description="SLC26A/SulP transporter" evidence="6">
    <location>
        <begin position="19"/>
        <end position="389"/>
    </location>
</feature>
<reference evidence="7" key="1">
    <citation type="submission" date="2020-05" db="EMBL/GenBank/DDBJ databases">
        <authorList>
            <person name="Chiriac C."/>
            <person name="Salcher M."/>
            <person name="Ghai R."/>
            <person name="Kavagutti S V."/>
        </authorList>
    </citation>
    <scope>NUCLEOTIDE SEQUENCE</scope>
</reference>
<evidence type="ECO:0000256" key="3">
    <source>
        <dbReference type="ARBA" id="ARBA00022989"/>
    </source>
</evidence>
<dbReference type="Pfam" id="PF00916">
    <property type="entry name" value="Sulfate_transp"/>
    <property type="match status" value="1"/>
</dbReference>
<dbReference type="EMBL" id="CAFBLE010000002">
    <property type="protein sequence ID" value="CAB4857832.1"/>
    <property type="molecule type" value="Genomic_DNA"/>
</dbReference>
<dbReference type="AlphaFoldDB" id="A0A6J6LA34"/>
<feature type="transmembrane region" description="Helical" evidence="5">
    <location>
        <begin position="247"/>
        <end position="267"/>
    </location>
</feature>
<dbReference type="EMBL" id="CAFBMV010000001">
    <property type="protein sequence ID" value="CAB4913090.1"/>
    <property type="molecule type" value="Genomic_DNA"/>
</dbReference>
<evidence type="ECO:0000313" key="11">
    <source>
        <dbReference type="EMBL" id="CAB5054395.1"/>
    </source>
</evidence>
<evidence type="ECO:0000259" key="6">
    <source>
        <dbReference type="Pfam" id="PF00916"/>
    </source>
</evidence>
<gene>
    <name evidence="7" type="ORF">UFOPK2289_00229</name>
    <name evidence="8" type="ORF">UFOPK2822_00431</name>
    <name evidence="9" type="ORF">UFOPK3346_00293</name>
    <name evidence="10" type="ORF">UFOPK3670_00177</name>
    <name evidence="11" type="ORF">UFOPK4308_00320</name>
</gene>
<evidence type="ECO:0000313" key="9">
    <source>
        <dbReference type="EMBL" id="CAB4857832.1"/>
    </source>
</evidence>
<name>A0A6J6LA34_9ZZZZ</name>
<keyword evidence="4 5" id="KW-0472">Membrane</keyword>
<feature type="transmembrane region" description="Helical" evidence="5">
    <location>
        <begin position="172"/>
        <end position="190"/>
    </location>
</feature>
<feature type="transmembrane region" description="Helical" evidence="5">
    <location>
        <begin position="202"/>
        <end position="227"/>
    </location>
</feature>
<dbReference type="GO" id="GO:0016020">
    <property type="term" value="C:membrane"/>
    <property type="evidence" value="ECO:0007669"/>
    <property type="project" value="UniProtKB-SubCell"/>
</dbReference>
<feature type="transmembrane region" description="Helical" evidence="5">
    <location>
        <begin position="383"/>
        <end position="412"/>
    </location>
</feature>
<feature type="transmembrane region" description="Helical" evidence="5">
    <location>
        <begin position="94"/>
        <end position="114"/>
    </location>
</feature>
<feature type="transmembrane region" description="Helical" evidence="5">
    <location>
        <begin position="20"/>
        <end position="42"/>
    </location>
</feature>
<feature type="transmembrane region" description="Helical" evidence="5">
    <location>
        <begin position="121"/>
        <end position="142"/>
    </location>
</feature>
<evidence type="ECO:0000313" key="7">
    <source>
        <dbReference type="EMBL" id="CAB4657593.1"/>
    </source>
</evidence>